<protein>
    <submittedName>
        <fullName evidence="3">Putative hydro-lyase</fullName>
    </submittedName>
</protein>
<dbReference type="AlphaFoldDB" id="A0A3A4B858"/>
<sequence>MDGLFRSQNPAGLVPAAARALFRAGTRPGTTSGWCHGHVQANMLAVPRDLAFDALLFAWRNPRACPLIDVTDPGDPCPRTAAPHADLRTDLPAYVVYRDGEPVATLEDAVPAWREDMVGLLTGCSFTAEDALLAAGIPLRHLEQDRNVPMYVTNRRCAPTRRLSGPLVVSMRFVPRDLVGAAAEVTGALPLAHGGPVHAGDPAALGIADLDKPDFGDAVRPRDGDVPVFWACGVTLQAVIMSSRPEYAVTHAPGRMFITDLAS</sequence>
<dbReference type="Gene3D" id="3.40.1640.10">
    <property type="entry name" value="PSTPO5379-like"/>
    <property type="match status" value="1"/>
</dbReference>
<dbReference type="PIRSF" id="PIRSF029755">
    <property type="entry name" value="UCP029755"/>
    <property type="match status" value="1"/>
</dbReference>
<dbReference type="InterPro" id="IPR038021">
    <property type="entry name" value="Putative_hydro-lyase"/>
</dbReference>
<dbReference type="EMBL" id="QZEY01000002">
    <property type="protein sequence ID" value="RJL34421.1"/>
    <property type="molecule type" value="Genomic_DNA"/>
</dbReference>
<dbReference type="PANTHER" id="PTHR32022">
    <property type="entry name" value="D-GLUTAMATE CYCLASE, MITOCHONDRIAL"/>
    <property type="match status" value="1"/>
</dbReference>
<proteinExistence type="inferred from homology"/>
<name>A0A3A4B858_9ACTN</name>
<dbReference type="Gene3D" id="3.30.2040.10">
    <property type="entry name" value="PSTPO5379-like domain"/>
    <property type="match status" value="1"/>
</dbReference>
<evidence type="ECO:0000256" key="2">
    <source>
        <dbReference type="ARBA" id="ARBA00023239"/>
    </source>
</evidence>
<dbReference type="OrthoDB" id="149585at2"/>
<keyword evidence="4" id="KW-1185">Reference proteome</keyword>
<dbReference type="InterPro" id="IPR016938">
    <property type="entry name" value="UPF0317"/>
</dbReference>
<dbReference type="GO" id="GO:0016829">
    <property type="term" value="F:lyase activity"/>
    <property type="evidence" value="ECO:0007669"/>
    <property type="project" value="UniProtKB-KW"/>
</dbReference>
<dbReference type="FunFam" id="3.30.2040.10:FF:000001">
    <property type="entry name" value="D-glutamate cyclase, mitochondrial"/>
    <property type="match status" value="1"/>
</dbReference>
<dbReference type="SUPFAM" id="SSF160920">
    <property type="entry name" value="PSTPO5379-like"/>
    <property type="match status" value="1"/>
</dbReference>
<evidence type="ECO:0000313" key="3">
    <source>
        <dbReference type="EMBL" id="RJL34421.1"/>
    </source>
</evidence>
<comment type="caution">
    <text evidence="3">The sequence shown here is derived from an EMBL/GenBank/DDBJ whole genome shotgun (WGS) entry which is preliminary data.</text>
</comment>
<evidence type="ECO:0000256" key="1">
    <source>
        <dbReference type="ARBA" id="ARBA00007896"/>
    </source>
</evidence>
<dbReference type="Pfam" id="PF07286">
    <property type="entry name" value="D-Glu_cyclase"/>
    <property type="match status" value="1"/>
</dbReference>
<dbReference type="Proteomes" id="UP000265768">
    <property type="component" value="Unassembled WGS sequence"/>
</dbReference>
<dbReference type="NCBIfam" id="NF003969">
    <property type="entry name" value="PRK05463.1"/>
    <property type="match status" value="1"/>
</dbReference>
<comment type="similarity">
    <text evidence="1">Belongs to the D-glutamate cyclase family.</text>
</comment>
<dbReference type="RefSeq" id="WP_119925722.1">
    <property type="nucleotide sequence ID" value="NZ_QZEY01000002.1"/>
</dbReference>
<dbReference type="PANTHER" id="PTHR32022:SF10">
    <property type="entry name" value="D-GLUTAMATE CYCLASE, MITOCHONDRIAL"/>
    <property type="match status" value="1"/>
</dbReference>
<evidence type="ECO:0000313" key="4">
    <source>
        <dbReference type="Proteomes" id="UP000265768"/>
    </source>
</evidence>
<accession>A0A3A4B858</accession>
<gene>
    <name evidence="3" type="ORF">D5H75_08295</name>
</gene>
<reference evidence="3 4" key="1">
    <citation type="submission" date="2018-09" db="EMBL/GenBank/DDBJ databases">
        <title>YIM 75507 draft genome.</title>
        <authorList>
            <person name="Tang S."/>
            <person name="Feng Y."/>
        </authorList>
    </citation>
    <scope>NUCLEOTIDE SEQUENCE [LARGE SCALE GENOMIC DNA]</scope>
    <source>
        <strain evidence="3 4">YIM 75507</strain>
    </source>
</reference>
<organism evidence="3 4">
    <name type="scientific">Bailinhaonella thermotolerans</name>
    <dbReference type="NCBI Taxonomy" id="1070861"/>
    <lineage>
        <taxon>Bacteria</taxon>
        <taxon>Bacillati</taxon>
        <taxon>Actinomycetota</taxon>
        <taxon>Actinomycetes</taxon>
        <taxon>Streptosporangiales</taxon>
        <taxon>Streptosporangiaceae</taxon>
        <taxon>Bailinhaonella</taxon>
    </lineage>
</organism>
<dbReference type="InterPro" id="IPR009906">
    <property type="entry name" value="D-Glu_cyclase"/>
</dbReference>
<keyword evidence="2 3" id="KW-0456">Lyase</keyword>